<evidence type="ECO:0000256" key="1">
    <source>
        <dbReference type="ARBA" id="ARBA00004651"/>
    </source>
</evidence>
<keyword evidence="4 8" id="KW-1003">Cell membrane</keyword>
<dbReference type="PANTHER" id="PTHR30269">
    <property type="entry name" value="TRANSMEMBRANE PROTEIN YFCA"/>
    <property type="match status" value="1"/>
</dbReference>
<gene>
    <name evidence="9" type="ORF">KHM83_06635</name>
</gene>
<name>A0ABS5PN68_9FIRM</name>
<feature type="transmembrane region" description="Helical" evidence="8">
    <location>
        <begin position="178"/>
        <end position="197"/>
    </location>
</feature>
<feature type="transmembrane region" description="Helical" evidence="8">
    <location>
        <begin position="135"/>
        <end position="166"/>
    </location>
</feature>
<dbReference type="InterPro" id="IPR052017">
    <property type="entry name" value="TSUP"/>
</dbReference>
<protein>
    <recommendedName>
        <fullName evidence="8">Probable membrane transporter protein</fullName>
    </recommendedName>
</protein>
<feature type="transmembrane region" description="Helical" evidence="8">
    <location>
        <begin position="82"/>
        <end position="99"/>
    </location>
</feature>
<dbReference type="PANTHER" id="PTHR30269:SF23">
    <property type="entry name" value="MEMBRANE TRANSPORTER PROTEIN YDHB-RELATED"/>
    <property type="match status" value="1"/>
</dbReference>
<feature type="transmembrane region" description="Helical" evidence="8">
    <location>
        <begin position="105"/>
        <end position="123"/>
    </location>
</feature>
<accession>A0ABS5PN68</accession>
<evidence type="ECO:0000256" key="2">
    <source>
        <dbReference type="ARBA" id="ARBA00009142"/>
    </source>
</evidence>
<keyword evidence="6 8" id="KW-1133">Transmembrane helix</keyword>
<dbReference type="Pfam" id="PF01925">
    <property type="entry name" value="TauE"/>
    <property type="match status" value="1"/>
</dbReference>
<evidence type="ECO:0000256" key="8">
    <source>
        <dbReference type="RuleBase" id="RU363041"/>
    </source>
</evidence>
<comment type="caution">
    <text evidence="9">The sequence shown here is derived from an EMBL/GenBank/DDBJ whole genome shotgun (WGS) entry which is preliminary data.</text>
</comment>
<feature type="transmembrane region" description="Helical" evidence="8">
    <location>
        <begin position="204"/>
        <end position="227"/>
    </location>
</feature>
<dbReference type="Proteomes" id="UP000746471">
    <property type="component" value="Unassembled WGS sequence"/>
</dbReference>
<dbReference type="EMBL" id="JAHBCL010000009">
    <property type="protein sequence ID" value="MBS7526347.1"/>
    <property type="molecule type" value="Genomic_DNA"/>
</dbReference>
<sequence length="252" mass="27605">MTFLQSFDFTTLQWSLIILAAMLIGFSKTAIGGVTLLAVPILAGVFGGRASTGVMLMMLITGDLFAVRTYYKHADWQKIKRLFPFTICGVLLGVWLGALMNDAQFAMTIACSVIVCLGILIYFEVKGERTQISNAGYVAVLAGILGGFTSMIGNAAGPVMSIYFLAMGYQKRDYMGTNALFFFLLNLTKLPFQIFVWHNITWRAAGFALSMLIPVAVGAIIGIFTLKRIDERVFRYIVMGMTAIAAVKLLLT</sequence>
<keyword evidence="3" id="KW-0813">Transport</keyword>
<evidence type="ECO:0000256" key="6">
    <source>
        <dbReference type="ARBA" id="ARBA00022989"/>
    </source>
</evidence>
<evidence type="ECO:0000256" key="3">
    <source>
        <dbReference type="ARBA" id="ARBA00022448"/>
    </source>
</evidence>
<evidence type="ECO:0000256" key="5">
    <source>
        <dbReference type="ARBA" id="ARBA00022692"/>
    </source>
</evidence>
<organism evidence="9 10">
    <name type="scientific">Fusibacter paucivorans</name>
    <dbReference type="NCBI Taxonomy" id="76009"/>
    <lineage>
        <taxon>Bacteria</taxon>
        <taxon>Bacillati</taxon>
        <taxon>Bacillota</taxon>
        <taxon>Clostridia</taxon>
        <taxon>Eubacteriales</taxon>
        <taxon>Eubacteriales Family XII. Incertae Sedis</taxon>
        <taxon>Fusibacter</taxon>
    </lineage>
</organism>
<evidence type="ECO:0000313" key="10">
    <source>
        <dbReference type="Proteomes" id="UP000746471"/>
    </source>
</evidence>
<comment type="subcellular location">
    <subcellularLocation>
        <location evidence="1 8">Cell membrane</location>
        <topology evidence="1 8">Multi-pass membrane protein</topology>
    </subcellularLocation>
</comment>
<comment type="similarity">
    <text evidence="2 8">Belongs to the 4-toluene sulfonate uptake permease (TSUP) (TC 2.A.102) family.</text>
</comment>
<dbReference type="RefSeq" id="WP_213236179.1">
    <property type="nucleotide sequence ID" value="NZ_JAHBCL010000009.1"/>
</dbReference>
<feature type="transmembrane region" description="Helical" evidence="8">
    <location>
        <begin position="233"/>
        <end position="251"/>
    </location>
</feature>
<feature type="transmembrane region" description="Helical" evidence="8">
    <location>
        <begin position="12"/>
        <end position="31"/>
    </location>
</feature>
<keyword evidence="5 8" id="KW-0812">Transmembrane</keyword>
<evidence type="ECO:0000256" key="7">
    <source>
        <dbReference type="ARBA" id="ARBA00023136"/>
    </source>
</evidence>
<feature type="transmembrane region" description="Helical" evidence="8">
    <location>
        <begin position="37"/>
        <end position="61"/>
    </location>
</feature>
<evidence type="ECO:0000313" key="9">
    <source>
        <dbReference type="EMBL" id="MBS7526347.1"/>
    </source>
</evidence>
<keyword evidence="7 8" id="KW-0472">Membrane</keyword>
<proteinExistence type="inferred from homology"/>
<reference evidence="9 10" key="1">
    <citation type="submission" date="2021-05" db="EMBL/GenBank/DDBJ databases">
        <title>Fusibacter ferrireducens sp. nov., an anaerobic, sulfur- and Fe-reducing bacterium isolated from the mangrove sediment.</title>
        <authorList>
            <person name="Qiu D."/>
        </authorList>
    </citation>
    <scope>NUCLEOTIDE SEQUENCE [LARGE SCALE GENOMIC DNA]</scope>
    <source>
        <strain evidence="9 10">DSM 12116</strain>
    </source>
</reference>
<dbReference type="InterPro" id="IPR002781">
    <property type="entry name" value="TM_pro_TauE-like"/>
</dbReference>
<evidence type="ECO:0000256" key="4">
    <source>
        <dbReference type="ARBA" id="ARBA00022475"/>
    </source>
</evidence>
<keyword evidence="10" id="KW-1185">Reference proteome</keyword>